<dbReference type="Pfam" id="PF13927">
    <property type="entry name" value="Ig_3"/>
    <property type="match status" value="1"/>
</dbReference>
<reference evidence="7" key="1">
    <citation type="submission" date="2025-08" db="UniProtKB">
        <authorList>
            <consortium name="RefSeq"/>
        </authorList>
    </citation>
    <scope>IDENTIFICATION</scope>
    <source>
        <tissue evidence="7">Muscle</tissue>
    </source>
</reference>
<keyword evidence="2" id="KW-1015">Disulfide bond</keyword>
<evidence type="ECO:0000256" key="4">
    <source>
        <dbReference type="SAM" id="SignalP"/>
    </source>
</evidence>
<gene>
    <name evidence="7" type="primary">LOC111085181</name>
</gene>
<dbReference type="PROSITE" id="PS50835">
    <property type="entry name" value="IG_LIKE"/>
    <property type="match status" value="1"/>
</dbReference>
<dbReference type="Gene3D" id="2.60.40.10">
    <property type="entry name" value="Immunoglobulins"/>
    <property type="match status" value="1"/>
</dbReference>
<protein>
    <submittedName>
        <fullName evidence="7">Roundabout homolog 2-like</fullName>
    </submittedName>
</protein>
<proteinExistence type="predicted"/>
<feature type="signal peptide" evidence="4">
    <location>
        <begin position="1"/>
        <end position="22"/>
    </location>
</feature>
<dbReference type="GeneID" id="111085181"/>
<dbReference type="InterPro" id="IPR013783">
    <property type="entry name" value="Ig-like_fold"/>
</dbReference>
<keyword evidence="1 4" id="KW-0732">Signal</keyword>
<dbReference type="InterPro" id="IPR007110">
    <property type="entry name" value="Ig-like_dom"/>
</dbReference>
<dbReference type="SUPFAM" id="SSF48726">
    <property type="entry name" value="Immunoglobulin"/>
    <property type="match status" value="1"/>
</dbReference>
<sequence>MSVKKFLVVYVGLFSCVGVSVQRPPKITEHPIDLVVKKFEPAKLNCKADGEPTPEIEWYHNGERIIHDTPNRMILPKGVSLFFLRIIQNRREQDTGTYWCVARNLLGVARSRNATIELA</sequence>
<evidence type="ECO:0000256" key="1">
    <source>
        <dbReference type="ARBA" id="ARBA00022729"/>
    </source>
</evidence>
<dbReference type="SMART" id="SM00409">
    <property type="entry name" value="IG"/>
    <property type="match status" value="1"/>
</dbReference>
<evidence type="ECO:0000313" key="7">
    <source>
        <dbReference type="RefSeq" id="XP_022238349.1"/>
    </source>
</evidence>
<dbReference type="InterPro" id="IPR003598">
    <property type="entry name" value="Ig_sub2"/>
</dbReference>
<dbReference type="RefSeq" id="XP_022238349.1">
    <property type="nucleotide sequence ID" value="XM_022382641.1"/>
</dbReference>
<dbReference type="Proteomes" id="UP000694941">
    <property type="component" value="Unplaced"/>
</dbReference>
<evidence type="ECO:0000256" key="2">
    <source>
        <dbReference type="ARBA" id="ARBA00023157"/>
    </source>
</evidence>
<organism evidence="6 7">
    <name type="scientific">Limulus polyphemus</name>
    <name type="common">Atlantic horseshoe crab</name>
    <dbReference type="NCBI Taxonomy" id="6850"/>
    <lineage>
        <taxon>Eukaryota</taxon>
        <taxon>Metazoa</taxon>
        <taxon>Ecdysozoa</taxon>
        <taxon>Arthropoda</taxon>
        <taxon>Chelicerata</taxon>
        <taxon>Merostomata</taxon>
        <taxon>Xiphosura</taxon>
        <taxon>Limulidae</taxon>
        <taxon>Limulus</taxon>
    </lineage>
</organism>
<keyword evidence="3" id="KW-0393">Immunoglobulin domain</keyword>
<dbReference type="SMART" id="SM00408">
    <property type="entry name" value="IGc2"/>
    <property type="match status" value="1"/>
</dbReference>
<feature type="non-terminal residue" evidence="7">
    <location>
        <position position="119"/>
    </location>
</feature>
<dbReference type="PANTHER" id="PTHR45080">
    <property type="entry name" value="CONTACTIN 5"/>
    <property type="match status" value="1"/>
</dbReference>
<dbReference type="InterPro" id="IPR003599">
    <property type="entry name" value="Ig_sub"/>
</dbReference>
<feature type="chain" id="PRO_5046457277" evidence="4">
    <location>
        <begin position="23"/>
        <end position="119"/>
    </location>
</feature>
<evidence type="ECO:0000256" key="3">
    <source>
        <dbReference type="ARBA" id="ARBA00023319"/>
    </source>
</evidence>
<name>A0ABM1S3Z4_LIMPO</name>
<dbReference type="InterPro" id="IPR050958">
    <property type="entry name" value="Cell_Adh-Cytoskel_Orgn"/>
</dbReference>
<dbReference type="InterPro" id="IPR036179">
    <property type="entry name" value="Ig-like_dom_sf"/>
</dbReference>
<keyword evidence="6" id="KW-1185">Reference proteome</keyword>
<evidence type="ECO:0000259" key="5">
    <source>
        <dbReference type="PROSITE" id="PS50835"/>
    </source>
</evidence>
<dbReference type="PROSITE" id="PS51257">
    <property type="entry name" value="PROKAR_LIPOPROTEIN"/>
    <property type="match status" value="1"/>
</dbReference>
<dbReference type="PANTHER" id="PTHR45080:SF8">
    <property type="entry name" value="IG-LIKE DOMAIN-CONTAINING PROTEIN"/>
    <property type="match status" value="1"/>
</dbReference>
<accession>A0ABM1S3Z4</accession>
<feature type="domain" description="Ig-like" evidence="5">
    <location>
        <begin position="25"/>
        <end position="117"/>
    </location>
</feature>
<evidence type="ECO:0000313" key="6">
    <source>
        <dbReference type="Proteomes" id="UP000694941"/>
    </source>
</evidence>